<gene>
    <name evidence="3" type="ordered locus">AM1_H0100</name>
</gene>
<accession>A8ZR14</accession>
<feature type="region of interest" description="Disordered" evidence="1">
    <location>
        <begin position="218"/>
        <end position="266"/>
    </location>
</feature>
<dbReference type="RefSeq" id="WP_012168509.1">
    <property type="nucleotide sequence ID" value="NC_009933.1"/>
</dbReference>
<reference evidence="3 4" key="1">
    <citation type="journal article" date="2008" name="Proc. Natl. Acad. Sci. U.S.A.">
        <title>Niche adaptation and genome expansion in the chlorophyll d-producing cyanobacterium Acaryochloris marina.</title>
        <authorList>
            <person name="Swingley W.D."/>
            <person name="Chen M."/>
            <person name="Cheung P.C."/>
            <person name="Conrad A.L."/>
            <person name="Dejesa L.C."/>
            <person name="Hao J."/>
            <person name="Honchak B.M."/>
            <person name="Karbach L.E."/>
            <person name="Kurdoglu A."/>
            <person name="Lahiri S."/>
            <person name="Mastrian S.D."/>
            <person name="Miyashita H."/>
            <person name="Page L."/>
            <person name="Ramakrishna P."/>
            <person name="Satoh S."/>
            <person name="Sattley W.M."/>
            <person name="Shimada Y."/>
            <person name="Taylor H.L."/>
            <person name="Tomo T."/>
            <person name="Tsuchiya T."/>
            <person name="Wang Z.T."/>
            <person name="Raymond J."/>
            <person name="Mimuro M."/>
            <person name="Blankenship R.E."/>
            <person name="Touchman J.W."/>
        </authorList>
    </citation>
    <scope>NUCLEOTIDE SEQUENCE [LARGE SCALE GENOMIC DNA]</scope>
    <source>
        <strain evidence="4">MBIC 11017</strain>
        <plasmid evidence="4">Plasmid pREB8</plasmid>
    </source>
</reference>
<name>A8ZR14_ACAM1</name>
<dbReference type="KEGG" id="amr:AM1_H0100"/>
<dbReference type="AlphaFoldDB" id="A8ZR14"/>
<evidence type="ECO:0000256" key="2">
    <source>
        <dbReference type="SAM" id="Phobius"/>
    </source>
</evidence>
<organism evidence="3 4">
    <name type="scientific">Acaryochloris marina (strain MBIC 11017)</name>
    <dbReference type="NCBI Taxonomy" id="329726"/>
    <lineage>
        <taxon>Bacteria</taxon>
        <taxon>Bacillati</taxon>
        <taxon>Cyanobacteriota</taxon>
        <taxon>Cyanophyceae</taxon>
        <taxon>Acaryochloridales</taxon>
        <taxon>Acaryochloridaceae</taxon>
        <taxon>Acaryochloris</taxon>
    </lineage>
</organism>
<keyword evidence="3" id="KW-0614">Plasmid</keyword>
<keyword evidence="2" id="KW-0812">Transmembrane</keyword>
<feature type="transmembrane region" description="Helical" evidence="2">
    <location>
        <begin position="58"/>
        <end position="79"/>
    </location>
</feature>
<feature type="compositionally biased region" description="Low complexity" evidence="1">
    <location>
        <begin position="151"/>
        <end position="160"/>
    </location>
</feature>
<geneLocation type="plasmid" evidence="3 4">
    <name>pREB8</name>
</geneLocation>
<keyword evidence="4" id="KW-1185">Reference proteome</keyword>
<keyword evidence="2" id="KW-1133">Transmembrane helix</keyword>
<keyword evidence="2" id="KW-0472">Membrane</keyword>
<dbReference type="Proteomes" id="UP000000268">
    <property type="component" value="Plasmid pREB8"/>
</dbReference>
<feature type="region of interest" description="Disordered" evidence="1">
    <location>
        <begin position="130"/>
        <end position="190"/>
    </location>
</feature>
<dbReference type="EMBL" id="CP000845">
    <property type="protein sequence ID" value="ABW33450.1"/>
    <property type="molecule type" value="Genomic_DNA"/>
</dbReference>
<proteinExistence type="predicted"/>
<evidence type="ECO:0000313" key="3">
    <source>
        <dbReference type="EMBL" id="ABW33450.1"/>
    </source>
</evidence>
<feature type="compositionally biased region" description="Polar residues" evidence="1">
    <location>
        <begin position="218"/>
        <end position="233"/>
    </location>
</feature>
<evidence type="ECO:0000256" key="1">
    <source>
        <dbReference type="SAM" id="MobiDB-lite"/>
    </source>
</evidence>
<sequence>MPTDKRQVEEAKAALLDDPELNELLEENKIAEGRPINDLEKLVDPGDKVKHPYYLQPWFRIGSIAIPLIILGFVGYKIWGPKPPVVMALGDKDKQIIELTEKLQQSELEKAQLTQDNMGLTQAAELEPFQQRQKRLKQQAQKARQAKQKKPVPVGGKPVQRQNTVSLPRRLYRSPSPKSSFTPANPSPSLLAKGPSLSECVGYVERNINVPGCKRYQISQKPQSSPQTNSIVKNPTVPRPAYTPRPQTKPVKLAFASKSKSKPRKKVTPDYQVNFMAGEIQTVDQFEAEFYGAGQSATAPTRTSMKAKVIDHVEWLSPQEAQQMVIPLKITSGPHKGQMAEAKIQQMNGLQFTAHVVSINGQAIEPGTMEVRRKNTKYLRAQLKRQGGESFGDRVMGTVAAIGGEIATDQLVDVRGGSHISRLVSNPQRRTREVTQYWRFDGEVELVPVG</sequence>
<evidence type="ECO:0000313" key="4">
    <source>
        <dbReference type="Proteomes" id="UP000000268"/>
    </source>
</evidence>
<dbReference type="HOGENOM" id="CLU_596694_0_0_3"/>
<feature type="compositionally biased region" description="Polar residues" evidence="1">
    <location>
        <begin position="176"/>
        <end position="188"/>
    </location>
</feature>
<protein>
    <submittedName>
        <fullName evidence="3">Uncharacterized protein</fullName>
    </submittedName>
</protein>